<evidence type="ECO:0000256" key="1">
    <source>
        <dbReference type="ARBA" id="ARBA00004651"/>
    </source>
</evidence>
<keyword evidence="5 7" id="KW-0472">Membrane</keyword>
<dbReference type="PANTHER" id="PTHR30572">
    <property type="entry name" value="MEMBRANE COMPONENT OF TRANSPORTER-RELATED"/>
    <property type="match status" value="1"/>
</dbReference>
<dbReference type="RefSeq" id="WP_148453475.1">
    <property type="nucleotide sequence ID" value="NZ_VSDO01000003.1"/>
</dbReference>
<comment type="subcellular location">
    <subcellularLocation>
        <location evidence="1">Cell membrane</location>
        <topology evidence="1">Multi-pass membrane protein</topology>
    </subcellularLocation>
</comment>
<evidence type="ECO:0000313" key="10">
    <source>
        <dbReference type="Proteomes" id="UP000325218"/>
    </source>
</evidence>
<evidence type="ECO:0000259" key="8">
    <source>
        <dbReference type="Pfam" id="PF02687"/>
    </source>
</evidence>
<proteinExistence type="inferred from homology"/>
<dbReference type="GO" id="GO:0022857">
    <property type="term" value="F:transmembrane transporter activity"/>
    <property type="evidence" value="ECO:0007669"/>
    <property type="project" value="TreeGrafter"/>
</dbReference>
<dbReference type="PANTHER" id="PTHR30572:SF4">
    <property type="entry name" value="ABC TRANSPORTER PERMEASE YTRF"/>
    <property type="match status" value="1"/>
</dbReference>
<feature type="domain" description="ABC3 transporter permease C-terminal" evidence="8">
    <location>
        <begin position="274"/>
        <end position="378"/>
    </location>
</feature>
<keyword evidence="2" id="KW-1003">Cell membrane</keyword>
<name>A0A5D0CSY9_9BACL</name>
<accession>A0A5D0CSY9</accession>
<evidence type="ECO:0000313" key="9">
    <source>
        <dbReference type="EMBL" id="TYA12095.1"/>
    </source>
</evidence>
<evidence type="ECO:0000256" key="4">
    <source>
        <dbReference type="ARBA" id="ARBA00022989"/>
    </source>
</evidence>
<dbReference type="Pfam" id="PF02687">
    <property type="entry name" value="FtsX"/>
    <property type="match status" value="2"/>
</dbReference>
<dbReference type="AlphaFoldDB" id="A0A5D0CSY9"/>
<dbReference type="GO" id="GO:0005886">
    <property type="term" value="C:plasma membrane"/>
    <property type="evidence" value="ECO:0007669"/>
    <property type="project" value="UniProtKB-SubCell"/>
</dbReference>
<gene>
    <name evidence="9" type="ORF">FRY98_15310</name>
</gene>
<dbReference type="Proteomes" id="UP000325218">
    <property type="component" value="Unassembled WGS sequence"/>
</dbReference>
<comment type="caution">
    <text evidence="9">The sequence shown here is derived from an EMBL/GenBank/DDBJ whole genome shotgun (WGS) entry which is preliminary data.</text>
</comment>
<keyword evidence="4 7" id="KW-1133">Transmembrane helix</keyword>
<dbReference type="OrthoDB" id="1694171at2"/>
<evidence type="ECO:0000256" key="7">
    <source>
        <dbReference type="SAM" id="Phobius"/>
    </source>
</evidence>
<dbReference type="InterPro" id="IPR003838">
    <property type="entry name" value="ABC3_permease_C"/>
</dbReference>
<feature type="transmembrane region" description="Helical" evidence="7">
    <location>
        <begin position="326"/>
        <end position="347"/>
    </location>
</feature>
<evidence type="ECO:0000256" key="2">
    <source>
        <dbReference type="ARBA" id="ARBA00022475"/>
    </source>
</evidence>
<dbReference type="InterPro" id="IPR050250">
    <property type="entry name" value="Macrolide_Exporter_MacB"/>
</dbReference>
<keyword evidence="10" id="KW-1185">Reference proteome</keyword>
<protein>
    <submittedName>
        <fullName evidence="9">ABC transporter permease</fullName>
    </submittedName>
</protein>
<feature type="transmembrane region" description="Helical" evidence="7">
    <location>
        <begin position="804"/>
        <end position="828"/>
    </location>
</feature>
<feature type="transmembrane region" description="Helical" evidence="7">
    <location>
        <begin position="712"/>
        <end position="738"/>
    </location>
</feature>
<feature type="transmembrane region" description="Helical" evidence="7">
    <location>
        <begin position="759"/>
        <end position="784"/>
    </location>
</feature>
<feature type="transmembrane region" description="Helical" evidence="7">
    <location>
        <begin position="29"/>
        <end position="50"/>
    </location>
</feature>
<feature type="domain" description="ABC3 transporter permease C-terminal" evidence="8">
    <location>
        <begin position="716"/>
        <end position="831"/>
    </location>
</feature>
<feature type="transmembrane region" description="Helical" evidence="7">
    <location>
        <begin position="269"/>
        <end position="291"/>
    </location>
</feature>
<sequence length="841" mass="92900">MTGKNHPAGGAAVSRLAGRSLRGNRTRNFFVISAIVLTTLLLTSVFTMAFNINRSMELTRMKTSGGDFHGSFKYLTPDEAERLARHPSIKEFGKALLVGDAVNEAFRGTRVEIDAIDRQVADHSFIRFEDGGLPTGKDEIAMNTWALDLLGVPHRLGSEIELELEIDKKRVTRKFTLSGYYKADRYVAMSGLAFVSEAFARDQLSGIDPEMTRRSGTYTNTTRLDVMFNNAFGIEGKIHKVLADTGIKADYGVNWAYTSVELLENPLDLLPYAVLLLIIMLSGYLLIYNIFHISVVRDIKFYGLLKTIGTTPRQLRRIITIQANRLYLIALPVGLLLGYGVGCWITPMLTRFTGNKLEMAYSASPLIFAGAALFSYLTVRIAASKPGRAASRIAPVEAVKFTGLGGQGRKKFKRSAGGAKLSRMALANLFRHKKKLWLMLASLSLSLILFGTVYALISSLNVNKYLSTFIAGDFVVKELPDTSGVVSGTALTDELTRLLAGTEGITGVDRVYFSYEEMALTPGMKTMLAPLAEQEAPEFPAYSHILERGWIGTQLYGVDRGWMNQIQKGDILEGSLDRDKFMTGKYVLISEASLNVEGKYVTYYHPGDFIRLPGSEREYEVMALLNEQALYAAGTQVYPVGGFSWYLPADEFTRSVKEPKLLSLTLHAEQAGLEQAGNAVRSLVDAHPELTMKSREDYVEEMQGFITVFKTVGYGLSFTIALIGVLNYINTVITGILSRRHEFAVLESVGMTRRQLQRTLLYEGAYGTLLVGAILGTAGLYLIYKIGKGISDNMAFMVFRMSVWPILSAIPVLLVLSAAVTLAAYRLLTKATVVERLREAE</sequence>
<dbReference type="EMBL" id="VSDO01000003">
    <property type="protein sequence ID" value="TYA12095.1"/>
    <property type="molecule type" value="Genomic_DNA"/>
</dbReference>
<feature type="transmembrane region" description="Helical" evidence="7">
    <location>
        <begin position="436"/>
        <end position="457"/>
    </location>
</feature>
<evidence type="ECO:0000256" key="6">
    <source>
        <dbReference type="ARBA" id="ARBA00038076"/>
    </source>
</evidence>
<reference evidence="9 10" key="1">
    <citation type="submission" date="2019-08" db="EMBL/GenBank/DDBJ databases">
        <title>Genome sequencing of Paenibacillus faecis DSM 23593(T).</title>
        <authorList>
            <person name="Kook J.-K."/>
            <person name="Park S.-N."/>
            <person name="Lim Y.K."/>
        </authorList>
    </citation>
    <scope>NUCLEOTIDE SEQUENCE [LARGE SCALE GENOMIC DNA]</scope>
    <source>
        <strain evidence="9 10">DSM 23593</strain>
    </source>
</reference>
<evidence type="ECO:0000256" key="5">
    <source>
        <dbReference type="ARBA" id="ARBA00023136"/>
    </source>
</evidence>
<organism evidence="9 10">
    <name type="scientific">Paenibacillus faecis</name>
    <dbReference type="NCBI Taxonomy" id="862114"/>
    <lineage>
        <taxon>Bacteria</taxon>
        <taxon>Bacillati</taxon>
        <taxon>Bacillota</taxon>
        <taxon>Bacilli</taxon>
        <taxon>Bacillales</taxon>
        <taxon>Paenibacillaceae</taxon>
        <taxon>Paenibacillus</taxon>
    </lineage>
</organism>
<feature type="transmembrane region" description="Helical" evidence="7">
    <location>
        <begin position="359"/>
        <end position="379"/>
    </location>
</feature>
<comment type="similarity">
    <text evidence="6">Belongs to the ABC-4 integral membrane protein family.</text>
</comment>
<keyword evidence="3 7" id="KW-0812">Transmembrane</keyword>
<evidence type="ECO:0000256" key="3">
    <source>
        <dbReference type="ARBA" id="ARBA00022692"/>
    </source>
</evidence>